<evidence type="ECO:0000313" key="3">
    <source>
        <dbReference type="Proteomes" id="UP001066276"/>
    </source>
</evidence>
<proteinExistence type="predicted"/>
<sequence length="71" mass="7713">MERGPSTLQGSRAPSVQWGSADPLRHRLQEPVELRREIGTCLPQPLTATGSPGSKGHGESRNSILRSARPR</sequence>
<evidence type="ECO:0000313" key="2">
    <source>
        <dbReference type="EMBL" id="KAJ1131585.1"/>
    </source>
</evidence>
<accession>A0AAV7Q0R0</accession>
<dbReference type="EMBL" id="JANPWB010000011">
    <property type="protein sequence ID" value="KAJ1131585.1"/>
    <property type="molecule type" value="Genomic_DNA"/>
</dbReference>
<feature type="compositionally biased region" description="Polar residues" evidence="1">
    <location>
        <begin position="1"/>
        <end position="18"/>
    </location>
</feature>
<protein>
    <submittedName>
        <fullName evidence="2">Uncharacterized protein</fullName>
    </submittedName>
</protein>
<comment type="caution">
    <text evidence="2">The sequence shown here is derived from an EMBL/GenBank/DDBJ whole genome shotgun (WGS) entry which is preliminary data.</text>
</comment>
<reference evidence="2" key="1">
    <citation type="journal article" date="2022" name="bioRxiv">
        <title>Sequencing and chromosome-scale assembly of the giantPleurodeles waltlgenome.</title>
        <authorList>
            <person name="Brown T."/>
            <person name="Elewa A."/>
            <person name="Iarovenko S."/>
            <person name="Subramanian E."/>
            <person name="Araus A.J."/>
            <person name="Petzold A."/>
            <person name="Susuki M."/>
            <person name="Suzuki K.-i.T."/>
            <person name="Hayashi T."/>
            <person name="Toyoda A."/>
            <person name="Oliveira C."/>
            <person name="Osipova E."/>
            <person name="Leigh N.D."/>
            <person name="Simon A."/>
            <person name="Yun M.H."/>
        </authorList>
    </citation>
    <scope>NUCLEOTIDE SEQUENCE</scope>
    <source>
        <strain evidence="2">20211129_DDA</strain>
        <tissue evidence="2">Liver</tissue>
    </source>
</reference>
<feature type="region of interest" description="Disordered" evidence="1">
    <location>
        <begin position="40"/>
        <end position="71"/>
    </location>
</feature>
<name>A0AAV7Q0R0_PLEWA</name>
<organism evidence="2 3">
    <name type="scientific">Pleurodeles waltl</name>
    <name type="common">Iberian ribbed newt</name>
    <dbReference type="NCBI Taxonomy" id="8319"/>
    <lineage>
        <taxon>Eukaryota</taxon>
        <taxon>Metazoa</taxon>
        <taxon>Chordata</taxon>
        <taxon>Craniata</taxon>
        <taxon>Vertebrata</taxon>
        <taxon>Euteleostomi</taxon>
        <taxon>Amphibia</taxon>
        <taxon>Batrachia</taxon>
        <taxon>Caudata</taxon>
        <taxon>Salamandroidea</taxon>
        <taxon>Salamandridae</taxon>
        <taxon>Pleurodelinae</taxon>
        <taxon>Pleurodeles</taxon>
    </lineage>
</organism>
<gene>
    <name evidence="2" type="ORF">NDU88_009920</name>
</gene>
<dbReference type="Proteomes" id="UP001066276">
    <property type="component" value="Chromosome 7"/>
</dbReference>
<dbReference type="AlphaFoldDB" id="A0AAV7Q0R0"/>
<keyword evidence="3" id="KW-1185">Reference proteome</keyword>
<evidence type="ECO:0000256" key="1">
    <source>
        <dbReference type="SAM" id="MobiDB-lite"/>
    </source>
</evidence>
<feature type="region of interest" description="Disordered" evidence="1">
    <location>
        <begin position="1"/>
        <end position="24"/>
    </location>
</feature>